<name>A0A0D9WK05_9ORYZ</name>
<feature type="transmembrane region" description="Helical" evidence="1">
    <location>
        <begin position="483"/>
        <end position="500"/>
    </location>
</feature>
<keyword evidence="3" id="KW-1185">Reference proteome</keyword>
<reference evidence="3" key="2">
    <citation type="submission" date="2013-12" db="EMBL/GenBank/DDBJ databases">
        <authorList>
            <person name="Yu Y."/>
            <person name="Lee S."/>
            <person name="de Baynast K."/>
            <person name="Wissotski M."/>
            <person name="Liu L."/>
            <person name="Talag J."/>
            <person name="Goicoechea J."/>
            <person name="Angelova A."/>
            <person name="Jetty R."/>
            <person name="Kudrna D."/>
            <person name="Golser W."/>
            <person name="Rivera L."/>
            <person name="Zhang J."/>
            <person name="Wing R."/>
        </authorList>
    </citation>
    <scope>NUCLEOTIDE SEQUENCE</scope>
</reference>
<reference evidence="2 3" key="1">
    <citation type="submission" date="2012-08" db="EMBL/GenBank/DDBJ databases">
        <title>Oryza genome evolution.</title>
        <authorList>
            <person name="Wing R.A."/>
        </authorList>
    </citation>
    <scope>NUCLEOTIDE SEQUENCE</scope>
</reference>
<dbReference type="Proteomes" id="UP000032180">
    <property type="component" value="Chromosome 5"/>
</dbReference>
<feature type="transmembrane region" description="Helical" evidence="1">
    <location>
        <begin position="456"/>
        <end position="477"/>
    </location>
</feature>
<keyword evidence="1" id="KW-0472">Membrane</keyword>
<keyword evidence="1" id="KW-0812">Transmembrane</keyword>
<dbReference type="HOGENOM" id="CLU_532534_0_0_1"/>
<dbReference type="EnsemblPlants" id="LPERR05G22220.1">
    <property type="protein sequence ID" value="LPERR05G22220.1"/>
    <property type="gene ID" value="LPERR05G22220"/>
</dbReference>
<dbReference type="STRING" id="77586.A0A0D9WK05"/>
<evidence type="ECO:0000313" key="3">
    <source>
        <dbReference type="Proteomes" id="UP000032180"/>
    </source>
</evidence>
<evidence type="ECO:0000256" key="1">
    <source>
        <dbReference type="SAM" id="Phobius"/>
    </source>
</evidence>
<dbReference type="AlphaFoldDB" id="A0A0D9WK05"/>
<reference evidence="2" key="3">
    <citation type="submission" date="2015-04" db="UniProtKB">
        <authorList>
            <consortium name="EnsemblPlants"/>
        </authorList>
    </citation>
    <scope>IDENTIFICATION</scope>
</reference>
<proteinExistence type="predicted"/>
<organism evidence="2 3">
    <name type="scientific">Leersia perrieri</name>
    <dbReference type="NCBI Taxonomy" id="77586"/>
    <lineage>
        <taxon>Eukaryota</taxon>
        <taxon>Viridiplantae</taxon>
        <taxon>Streptophyta</taxon>
        <taxon>Embryophyta</taxon>
        <taxon>Tracheophyta</taxon>
        <taxon>Spermatophyta</taxon>
        <taxon>Magnoliopsida</taxon>
        <taxon>Liliopsida</taxon>
        <taxon>Poales</taxon>
        <taxon>Poaceae</taxon>
        <taxon>BOP clade</taxon>
        <taxon>Oryzoideae</taxon>
        <taxon>Oryzeae</taxon>
        <taxon>Oryzinae</taxon>
        <taxon>Leersia</taxon>
    </lineage>
</organism>
<keyword evidence="1" id="KW-1133">Transmembrane helix</keyword>
<sequence>MAILVETMADKWAAEKAQALIDLEHKFNLQTAMILSCYDLPEHIRLDLHMQHRNNYKVPDDLRLKFINSAFEGDVGILDHPEQLKIHSRKEAEKFWTKTAAAANKAQALRDMQETYKQKLLLKHALDMEDFPEHIKENCIRECKVDDDELGFRNLVEERFGVGNHDKQLRIRAWEEFQRFLINTMDDKLAANKVHAFQEIQERYVQGIMNRFDRVDIPDYLQQDWKLQEHKIPDEIRLGFINDIENKFSVLDNLRAKFINAVFEGNPGILDHEWHLKVHAQKESEKFWIKAAATAKKAEALQDMEEKYKQDFLKPGYVSKGIPEHILNECKLVSKEIRLEFKNRVEEKFGVRNHEMQLLLRAWEKTQQFRIEMMADKRAAKKVKYLQHMEQGYIQDFINNIVDRQDVPEYIQQACLRELKVPDEIRLRYIRVIEERFRVLYGQEERKVDTSPKNKSLITVGIQLSIGAVVFLSSFLVPESLKVVFWVASIVICGLAVLSYDHGSLIAIAPTETHDLENPPITN</sequence>
<evidence type="ECO:0000313" key="2">
    <source>
        <dbReference type="EnsemblPlants" id="LPERR05G22220.1"/>
    </source>
</evidence>
<protein>
    <submittedName>
        <fullName evidence="2">Uncharacterized protein</fullName>
    </submittedName>
</protein>
<accession>A0A0D9WK05</accession>
<dbReference type="Gramene" id="LPERR05G22220.1">
    <property type="protein sequence ID" value="LPERR05G22220.1"/>
    <property type="gene ID" value="LPERR05G22220"/>
</dbReference>